<dbReference type="Proteomes" id="UP001066276">
    <property type="component" value="Chromosome 8"/>
</dbReference>
<dbReference type="AlphaFoldDB" id="A0AAV7NJ45"/>
<evidence type="ECO:0000256" key="2">
    <source>
        <dbReference type="SAM" id="SignalP"/>
    </source>
</evidence>
<reference evidence="3" key="1">
    <citation type="journal article" date="2022" name="bioRxiv">
        <title>Sequencing and chromosome-scale assembly of the giantPleurodeles waltlgenome.</title>
        <authorList>
            <person name="Brown T."/>
            <person name="Elewa A."/>
            <person name="Iarovenko S."/>
            <person name="Subramanian E."/>
            <person name="Araus A.J."/>
            <person name="Petzold A."/>
            <person name="Susuki M."/>
            <person name="Suzuki K.-i.T."/>
            <person name="Hayashi T."/>
            <person name="Toyoda A."/>
            <person name="Oliveira C."/>
            <person name="Osipova E."/>
            <person name="Leigh N.D."/>
            <person name="Simon A."/>
            <person name="Yun M.H."/>
        </authorList>
    </citation>
    <scope>NUCLEOTIDE SEQUENCE</scope>
    <source>
        <strain evidence="3">20211129_DDA</strain>
        <tissue evidence="3">Liver</tissue>
    </source>
</reference>
<evidence type="ECO:0000313" key="3">
    <source>
        <dbReference type="EMBL" id="KAJ1116123.1"/>
    </source>
</evidence>
<feature type="chain" id="PRO_5043597011" description="Secreted protein" evidence="2">
    <location>
        <begin position="23"/>
        <end position="134"/>
    </location>
</feature>
<feature type="signal peptide" evidence="2">
    <location>
        <begin position="1"/>
        <end position="22"/>
    </location>
</feature>
<gene>
    <name evidence="3" type="ORF">NDU88_004342</name>
</gene>
<keyword evidence="4" id="KW-1185">Reference proteome</keyword>
<keyword evidence="2" id="KW-0732">Signal</keyword>
<comment type="caution">
    <text evidence="3">The sequence shown here is derived from an EMBL/GenBank/DDBJ whole genome shotgun (WGS) entry which is preliminary data.</text>
</comment>
<proteinExistence type="predicted"/>
<evidence type="ECO:0000313" key="4">
    <source>
        <dbReference type="Proteomes" id="UP001066276"/>
    </source>
</evidence>
<protein>
    <recommendedName>
        <fullName evidence="5">Secreted protein</fullName>
    </recommendedName>
</protein>
<name>A0AAV7NJ45_PLEWA</name>
<feature type="region of interest" description="Disordered" evidence="1">
    <location>
        <begin position="101"/>
        <end position="134"/>
    </location>
</feature>
<evidence type="ECO:0000256" key="1">
    <source>
        <dbReference type="SAM" id="MobiDB-lite"/>
    </source>
</evidence>
<dbReference type="EMBL" id="JANPWB010000012">
    <property type="protein sequence ID" value="KAJ1116123.1"/>
    <property type="molecule type" value="Genomic_DNA"/>
</dbReference>
<sequence>MRAEHLVCVVTVIISWVRWVLTGTGGSPLVVTRHRERCARQGVLLCPHEAGLGGARNPLLPVVFDSWGGTSVSHRPYRSGPTQLVTGTVLLHRELAWPNVEMCSPPRGVRGESSSRAQRRTDPPRSYPGSDSHR</sequence>
<evidence type="ECO:0008006" key="5">
    <source>
        <dbReference type="Google" id="ProtNLM"/>
    </source>
</evidence>
<accession>A0AAV7NJ45</accession>
<organism evidence="3 4">
    <name type="scientific">Pleurodeles waltl</name>
    <name type="common">Iberian ribbed newt</name>
    <dbReference type="NCBI Taxonomy" id="8319"/>
    <lineage>
        <taxon>Eukaryota</taxon>
        <taxon>Metazoa</taxon>
        <taxon>Chordata</taxon>
        <taxon>Craniata</taxon>
        <taxon>Vertebrata</taxon>
        <taxon>Euteleostomi</taxon>
        <taxon>Amphibia</taxon>
        <taxon>Batrachia</taxon>
        <taxon>Caudata</taxon>
        <taxon>Salamandroidea</taxon>
        <taxon>Salamandridae</taxon>
        <taxon>Pleurodelinae</taxon>
        <taxon>Pleurodeles</taxon>
    </lineage>
</organism>